<dbReference type="InterPro" id="IPR035921">
    <property type="entry name" value="F/V-ATP_Csub_sf"/>
</dbReference>
<evidence type="ECO:0000256" key="11">
    <source>
        <dbReference type="ARBA" id="ARBA00023310"/>
    </source>
</evidence>
<evidence type="ECO:0000256" key="10">
    <source>
        <dbReference type="ARBA" id="ARBA00023136"/>
    </source>
</evidence>
<dbReference type="EMBL" id="BJTG01000005">
    <property type="protein sequence ID" value="GEJ57668.1"/>
    <property type="molecule type" value="Genomic_DNA"/>
</dbReference>
<dbReference type="PRINTS" id="PR00124">
    <property type="entry name" value="ATPASEC"/>
</dbReference>
<keyword evidence="10 13" id="KW-0472">Membrane</keyword>
<comment type="subcellular location">
    <subcellularLocation>
        <location evidence="13">Cell membrane</location>
        <topology evidence="13">Multi-pass membrane protein</topology>
    </subcellularLocation>
    <subcellularLocation>
        <location evidence="1">Membrane</location>
        <topology evidence="1">Multi-pass membrane protein</topology>
    </subcellularLocation>
</comment>
<dbReference type="GO" id="GO:0005886">
    <property type="term" value="C:plasma membrane"/>
    <property type="evidence" value="ECO:0007669"/>
    <property type="project" value="UniProtKB-SubCell"/>
</dbReference>
<comment type="function">
    <text evidence="12 13">F(1)F(0) ATP synthase produces ATP from ADP in the presence of a proton or sodium gradient. F-type ATPases consist of two structural domains, F(1) containing the extramembraneous catalytic core and F(0) containing the membrane proton channel, linked together by a central stalk and a peripheral stalk. During catalysis, ATP synthesis in the catalytic domain of F(1) is coupled via a rotary mechanism of the central stalk subunits to proton translocation.</text>
</comment>
<keyword evidence="9 13" id="KW-0446">Lipid-binding</keyword>
<evidence type="ECO:0000256" key="2">
    <source>
        <dbReference type="ARBA" id="ARBA00006704"/>
    </source>
</evidence>
<dbReference type="CDD" id="cd18121">
    <property type="entry name" value="ATP-synt_Fo_c"/>
    <property type="match status" value="1"/>
</dbReference>
<reference evidence="16" key="1">
    <citation type="journal article" date="2020" name="Appl. Environ. Microbiol.">
        <title>Diazotrophic Anaeromyxobacter Isolates from Soils.</title>
        <authorList>
            <person name="Masuda Y."/>
            <person name="Yamanaka H."/>
            <person name="Xu Z.X."/>
            <person name="Shiratori Y."/>
            <person name="Aono T."/>
            <person name="Amachi S."/>
            <person name="Senoo K."/>
            <person name="Itoh H."/>
        </authorList>
    </citation>
    <scope>NUCLEOTIDE SEQUENCE [LARGE SCALE GENOMIC DNA]</scope>
    <source>
        <strain evidence="16">R267</strain>
    </source>
</reference>
<evidence type="ECO:0000313" key="16">
    <source>
        <dbReference type="Proteomes" id="UP000503640"/>
    </source>
</evidence>
<feature type="domain" description="V-ATPase proteolipid subunit C-like" evidence="14">
    <location>
        <begin position="9"/>
        <end position="72"/>
    </location>
</feature>
<dbReference type="Gene3D" id="1.20.20.10">
    <property type="entry name" value="F1F0 ATP synthase subunit C"/>
    <property type="match status" value="1"/>
</dbReference>
<dbReference type="InterPro" id="IPR005953">
    <property type="entry name" value="ATP_synth_csu_bac/chlpt"/>
</dbReference>
<dbReference type="SUPFAM" id="SSF81333">
    <property type="entry name" value="F1F0 ATP synthase subunit C"/>
    <property type="match status" value="1"/>
</dbReference>
<sequence length="76" mass="7369">MTSLALGYLAAGLGAGMSVIGVGLGIGKLAAAALEGSARQPTAAADIRTSMIIAAALIEGATLFAIVVCLLLAINK</sequence>
<evidence type="ECO:0000256" key="3">
    <source>
        <dbReference type="ARBA" id="ARBA00022448"/>
    </source>
</evidence>
<keyword evidence="16" id="KW-1185">Reference proteome</keyword>
<evidence type="ECO:0000256" key="5">
    <source>
        <dbReference type="ARBA" id="ARBA00022692"/>
    </source>
</evidence>
<evidence type="ECO:0000256" key="13">
    <source>
        <dbReference type="HAMAP-Rule" id="MF_01396"/>
    </source>
</evidence>
<evidence type="ECO:0000256" key="7">
    <source>
        <dbReference type="ARBA" id="ARBA00022989"/>
    </source>
</evidence>
<evidence type="ECO:0000256" key="12">
    <source>
        <dbReference type="ARBA" id="ARBA00025198"/>
    </source>
</evidence>
<protein>
    <recommendedName>
        <fullName evidence="13">ATP synthase subunit c</fullName>
    </recommendedName>
    <alternativeName>
        <fullName evidence="13">ATP synthase F(0) sector subunit c</fullName>
    </alternativeName>
    <alternativeName>
        <fullName evidence="13">F-type ATPase subunit c</fullName>
        <shortName evidence="13">F-ATPase subunit c</shortName>
    </alternativeName>
    <alternativeName>
        <fullName evidence="13">Lipid-binding protein</fullName>
    </alternativeName>
</protein>
<keyword evidence="6 13" id="KW-0375">Hydrogen ion transport</keyword>
<dbReference type="Pfam" id="PF00137">
    <property type="entry name" value="ATP-synt_C"/>
    <property type="match status" value="1"/>
</dbReference>
<keyword evidence="13" id="KW-1003">Cell membrane</keyword>
<evidence type="ECO:0000256" key="4">
    <source>
        <dbReference type="ARBA" id="ARBA00022547"/>
    </source>
</evidence>
<dbReference type="GO" id="GO:0046933">
    <property type="term" value="F:proton-transporting ATP synthase activity, rotational mechanism"/>
    <property type="evidence" value="ECO:0007669"/>
    <property type="project" value="UniProtKB-UniRule"/>
</dbReference>
<keyword evidence="3 13" id="KW-0813">Transport</keyword>
<dbReference type="InterPro" id="IPR020537">
    <property type="entry name" value="ATP_synth_F0_csu_DDCD_BS"/>
</dbReference>
<dbReference type="AlphaFoldDB" id="A0A7I9VN82"/>
<dbReference type="GO" id="GO:0033177">
    <property type="term" value="C:proton-transporting two-sector ATPase complex, proton-transporting domain"/>
    <property type="evidence" value="ECO:0007669"/>
    <property type="project" value="InterPro"/>
</dbReference>
<feature type="transmembrane region" description="Helical" evidence="13">
    <location>
        <begin position="6"/>
        <end position="31"/>
    </location>
</feature>
<dbReference type="InterPro" id="IPR000454">
    <property type="entry name" value="ATP_synth_F0_csu"/>
</dbReference>
<keyword evidence="7 13" id="KW-1133">Transmembrane helix</keyword>
<dbReference type="Proteomes" id="UP000503640">
    <property type="component" value="Unassembled WGS sequence"/>
</dbReference>
<feature type="transmembrane region" description="Helical" evidence="13">
    <location>
        <begin position="52"/>
        <end position="74"/>
    </location>
</feature>
<dbReference type="GO" id="GO:0008289">
    <property type="term" value="F:lipid binding"/>
    <property type="evidence" value="ECO:0007669"/>
    <property type="project" value="UniProtKB-KW"/>
</dbReference>
<dbReference type="PROSITE" id="PS00605">
    <property type="entry name" value="ATPASE_C"/>
    <property type="match status" value="1"/>
</dbReference>
<keyword evidence="5 13" id="KW-0812">Transmembrane</keyword>
<dbReference type="NCBIfam" id="TIGR01260">
    <property type="entry name" value="ATP_synt_c"/>
    <property type="match status" value="1"/>
</dbReference>
<comment type="caution">
    <text evidence="15">The sequence shown here is derived from an EMBL/GenBank/DDBJ whole genome shotgun (WGS) entry which is preliminary data.</text>
</comment>
<dbReference type="InterPro" id="IPR038662">
    <property type="entry name" value="ATP_synth_F0_csu_sf"/>
</dbReference>
<keyword evidence="11 13" id="KW-0066">ATP synthesis</keyword>
<keyword evidence="4 13" id="KW-0138">CF(0)</keyword>
<organism evidence="15 16">
    <name type="scientific">Anaeromyxobacter diazotrophicus</name>
    <dbReference type="NCBI Taxonomy" id="2590199"/>
    <lineage>
        <taxon>Bacteria</taxon>
        <taxon>Pseudomonadati</taxon>
        <taxon>Myxococcota</taxon>
        <taxon>Myxococcia</taxon>
        <taxon>Myxococcales</taxon>
        <taxon>Cystobacterineae</taxon>
        <taxon>Anaeromyxobacteraceae</taxon>
        <taxon>Anaeromyxobacter</taxon>
    </lineage>
</organism>
<evidence type="ECO:0000313" key="15">
    <source>
        <dbReference type="EMBL" id="GEJ57668.1"/>
    </source>
</evidence>
<evidence type="ECO:0000256" key="1">
    <source>
        <dbReference type="ARBA" id="ARBA00004141"/>
    </source>
</evidence>
<evidence type="ECO:0000256" key="9">
    <source>
        <dbReference type="ARBA" id="ARBA00023121"/>
    </source>
</evidence>
<evidence type="ECO:0000256" key="6">
    <source>
        <dbReference type="ARBA" id="ARBA00022781"/>
    </source>
</evidence>
<evidence type="ECO:0000259" key="14">
    <source>
        <dbReference type="Pfam" id="PF00137"/>
    </source>
</evidence>
<comment type="function">
    <text evidence="13">Key component of the F(0) channel; it plays a direct role in translocation across the membrane. A homomeric c-ring of between 10-14 subunits forms the central stalk rotor element with the F(1) delta and epsilon subunits.</text>
</comment>
<feature type="site" description="Reversibly protonated during proton transport" evidence="13">
    <location>
        <position position="59"/>
    </location>
</feature>
<evidence type="ECO:0000256" key="8">
    <source>
        <dbReference type="ARBA" id="ARBA00023065"/>
    </source>
</evidence>
<dbReference type="InterPro" id="IPR002379">
    <property type="entry name" value="ATPase_proteolipid_c-like_dom"/>
</dbReference>
<dbReference type="HAMAP" id="MF_01396">
    <property type="entry name" value="ATP_synth_c_bact"/>
    <property type="match status" value="1"/>
</dbReference>
<gene>
    <name evidence="13 15" type="primary">atpE</name>
    <name evidence="15" type="ORF">AMYX_24090</name>
</gene>
<dbReference type="GO" id="GO:0045259">
    <property type="term" value="C:proton-transporting ATP synthase complex"/>
    <property type="evidence" value="ECO:0007669"/>
    <property type="project" value="UniProtKB-KW"/>
</dbReference>
<proteinExistence type="inferred from homology"/>
<keyword evidence="8 13" id="KW-0406">Ion transport</keyword>
<name>A0A7I9VN82_9BACT</name>
<dbReference type="RefSeq" id="WP_176065460.1">
    <property type="nucleotide sequence ID" value="NZ_BJTG01000005.1"/>
</dbReference>
<comment type="similarity">
    <text evidence="2 13">Belongs to the ATPase C chain family.</text>
</comment>
<accession>A0A7I9VN82</accession>